<evidence type="ECO:0000313" key="5">
    <source>
        <dbReference type="Proteomes" id="UP000003835"/>
    </source>
</evidence>
<feature type="domain" description="N-acetyltransferase" evidence="3">
    <location>
        <begin position="66"/>
        <end position="201"/>
    </location>
</feature>
<reference evidence="4 5" key="1">
    <citation type="submission" date="2008-07" db="EMBL/GenBank/DDBJ databases">
        <authorList>
            <person name="Tandeau de Marsac N."/>
            <person name="Ferriera S."/>
            <person name="Johnson J."/>
            <person name="Kravitz S."/>
            <person name="Beeson K."/>
            <person name="Sutton G."/>
            <person name="Rogers Y.-H."/>
            <person name="Friedman R."/>
            <person name="Frazier M."/>
            <person name="Venter J.C."/>
        </authorList>
    </citation>
    <scope>NUCLEOTIDE SEQUENCE [LARGE SCALE GENOMIC DNA]</scope>
    <source>
        <strain evidence="4 5">PCC 7420</strain>
    </source>
</reference>
<sequence length="201" mass="22974">MYHCSPRFQTRHGASVVCETLSVKPAPTTTPLLPYCDQMRTSLIPGYQLRVGSRLEKATLLKFLQLSYQELFPQQQDFSHLEETIRRYFCQDTPLWWVDLANPEGDAAPSNQPIAGLWLGNAVDQVSGDRHAHVFLLYVMPEHRRRGIGSALMYHAENWARVRGDRQIGLQVFESNPSAVRLYEKLGFQTQSLWMVKPLSG</sequence>
<dbReference type="InterPro" id="IPR016181">
    <property type="entry name" value="Acyl_CoA_acyltransferase"/>
</dbReference>
<gene>
    <name evidence="4" type="ORF">MC7420_1786</name>
</gene>
<dbReference type="InterPro" id="IPR050680">
    <property type="entry name" value="YpeA/RimI_acetyltransf"/>
</dbReference>
<organism evidence="4 5">
    <name type="scientific">Coleofasciculus chthonoplastes PCC 7420</name>
    <dbReference type="NCBI Taxonomy" id="118168"/>
    <lineage>
        <taxon>Bacteria</taxon>
        <taxon>Bacillati</taxon>
        <taxon>Cyanobacteriota</taxon>
        <taxon>Cyanophyceae</taxon>
        <taxon>Coleofasciculales</taxon>
        <taxon>Coleofasciculaceae</taxon>
        <taxon>Coleofasciculus</taxon>
    </lineage>
</organism>
<accession>B4VMN2</accession>
<dbReference type="GO" id="GO:0016747">
    <property type="term" value="F:acyltransferase activity, transferring groups other than amino-acyl groups"/>
    <property type="evidence" value="ECO:0007669"/>
    <property type="project" value="InterPro"/>
</dbReference>
<dbReference type="Proteomes" id="UP000003835">
    <property type="component" value="Unassembled WGS sequence"/>
</dbReference>
<evidence type="ECO:0000259" key="3">
    <source>
        <dbReference type="PROSITE" id="PS51186"/>
    </source>
</evidence>
<name>B4VMN2_9CYAN</name>
<dbReference type="Gene3D" id="3.40.630.30">
    <property type="match status" value="1"/>
</dbReference>
<dbReference type="PANTHER" id="PTHR43420:SF51">
    <property type="entry name" value="PEPTIDYL-LYSINE N-ACETYLTRANSFERASE YIAC"/>
    <property type="match status" value="1"/>
</dbReference>
<dbReference type="PANTHER" id="PTHR43420">
    <property type="entry name" value="ACETYLTRANSFERASE"/>
    <property type="match status" value="1"/>
</dbReference>
<evidence type="ECO:0000313" key="4">
    <source>
        <dbReference type="EMBL" id="EDX76783.1"/>
    </source>
</evidence>
<evidence type="ECO:0000256" key="2">
    <source>
        <dbReference type="ARBA" id="ARBA00023315"/>
    </source>
</evidence>
<dbReference type="CDD" id="cd04301">
    <property type="entry name" value="NAT_SF"/>
    <property type="match status" value="1"/>
</dbReference>
<dbReference type="PROSITE" id="PS51186">
    <property type="entry name" value="GNAT"/>
    <property type="match status" value="1"/>
</dbReference>
<keyword evidence="1 4" id="KW-0808">Transferase</keyword>
<dbReference type="AlphaFoldDB" id="B4VMN2"/>
<dbReference type="EMBL" id="DS989845">
    <property type="protein sequence ID" value="EDX76783.1"/>
    <property type="molecule type" value="Genomic_DNA"/>
</dbReference>
<keyword evidence="2" id="KW-0012">Acyltransferase</keyword>
<keyword evidence="5" id="KW-1185">Reference proteome</keyword>
<dbReference type="InterPro" id="IPR000182">
    <property type="entry name" value="GNAT_dom"/>
</dbReference>
<dbReference type="Pfam" id="PF00583">
    <property type="entry name" value="Acetyltransf_1"/>
    <property type="match status" value="1"/>
</dbReference>
<dbReference type="RefSeq" id="WP_006099741.1">
    <property type="nucleotide sequence ID" value="NZ_DS989845.1"/>
</dbReference>
<dbReference type="eggNOG" id="COG0456">
    <property type="taxonomic scope" value="Bacteria"/>
</dbReference>
<dbReference type="HOGENOM" id="CLU_117539_0_0_3"/>
<proteinExistence type="predicted"/>
<dbReference type="SUPFAM" id="SSF55729">
    <property type="entry name" value="Acyl-CoA N-acyltransferases (Nat)"/>
    <property type="match status" value="1"/>
</dbReference>
<dbReference type="STRING" id="118168.MC7420_1786"/>
<protein>
    <submittedName>
        <fullName evidence="4">Acetyltransferase, GNAT family</fullName>
    </submittedName>
</protein>
<evidence type="ECO:0000256" key="1">
    <source>
        <dbReference type="ARBA" id="ARBA00022679"/>
    </source>
</evidence>